<dbReference type="EMBL" id="BJZO01000066">
    <property type="protein sequence ID" value="GEO82235.1"/>
    <property type="molecule type" value="Genomic_DNA"/>
</dbReference>
<comment type="caution">
    <text evidence="9">The sequence shown here is derived from an EMBL/GenBank/DDBJ whole genome shotgun (WGS) entry which is preliminary data.</text>
</comment>
<evidence type="ECO:0000256" key="1">
    <source>
        <dbReference type="ARBA" id="ARBA00004370"/>
    </source>
</evidence>
<comment type="subcellular location">
    <subcellularLocation>
        <location evidence="8">Cell membrane</location>
        <topology evidence="8">Peripheral membrane protein</topology>
    </subcellularLocation>
    <subcellularLocation>
        <location evidence="1">Membrane</location>
    </subcellularLocation>
</comment>
<dbReference type="GO" id="GO:0046933">
    <property type="term" value="F:proton-transporting ATP synthase activity, rotational mechanism"/>
    <property type="evidence" value="ECO:0007669"/>
    <property type="project" value="UniProtKB-UniRule"/>
</dbReference>
<comment type="similarity">
    <text evidence="8">Belongs to the ATPase delta chain family.</text>
</comment>
<dbReference type="GO" id="GO:0045259">
    <property type="term" value="C:proton-transporting ATP synthase complex"/>
    <property type="evidence" value="ECO:0007669"/>
    <property type="project" value="UniProtKB-KW"/>
</dbReference>
<evidence type="ECO:0000256" key="4">
    <source>
        <dbReference type="ARBA" id="ARBA00023065"/>
    </source>
</evidence>
<organism evidence="9 10">
    <name type="scientific">Pararhodospirillum oryzae</name>
    <dbReference type="NCBI Taxonomy" id="478448"/>
    <lineage>
        <taxon>Bacteria</taxon>
        <taxon>Pseudomonadati</taxon>
        <taxon>Pseudomonadota</taxon>
        <taxon>Alphaproteobacteria</taxon>
        <taxon>Rhodospirillales</taxon>
        <taxon>Rhodospirillaceae</taxon>
        <taxon>Pararhodospirillum</taxon>
    </lineage>
</organism>
<dbReference type="Pfam" id="PF00213">
    <property type="entry name" value="OSCP"/>
    <property type="match status" value="1"/>
</dbReference>
<dbReference type="GO" id="GO:0005886">
    <property type="term" value="C:plasma membrane"/>
    <property type="evidence" value="ECO:0007669"/>
    <property type="project" value="UniProtKB-SubCell"/>
</dbReference>
<name>A0A512H9W4_9PROT</name>
<evidence type="ECO:0000256" key="6">
    <source>
        <dbReference type="ARBA" id="ARBA00023196"/>
    </source>
</evidence>
<keyword evidence="4 8" id="KW-0406">Ion transport</keyword>
<evidence type="ECO:0000256" key="8">
    <source>
        <dbReference type="HAMAP-Rule" id="MF_01416"/>
    </source>
</evidence>
<dbReference type="Gene3D" id="1.10.520.20">
    <property type="entry name" value="N-terminal domain of the delta subunit of the F1F0-ATP synthase"/>
    <property type="match status" value="1"/>
</dbReference>
<comment type="function">
    <text evidence="8">This protein is part of the stalk that links CF(0) to CF(1). It either transmits conformational changes from CF(0) to CF(1) or is implicated in proton conduction.</text>
</comment>
<comment type="function">
    <text evidence="8">F(1)F(0) ATP synthase produces ATP from ADP in the presence of a proton or sodium gradient. F-type ATPases consist of two structural domains, F(1) containing the extramembraneous catalytic core and F(0) containing the membrane proton channel, linked together by a central stalk and a peripheral stalk. During catalysis, ATP synthesis in the catalytic domain of F(1) is coupled via a rotary mechanism of the central stalk subunits to proton translocation.</text>
</comment>
<keyword evidence="6 8" id="KW-0139">CF(1)</keyword>
<dbReference type="SUPFAM" id="SSF47928">
    <property type="entry name" value="N-terminal domain of the delta subunit of the F1F0-ATP synthase"/>
    <property type="match status" value="1"/>
</dbReference>
<evidence type="ECO:0000256" key="5">
    <source>
        <dbReference type="ARBA" id="ARBA00023136"/>
    </source>
</evidence>
<dbReference type="NCBIfam" id="TIGR01145">
    <property type="entry name" value="ATP_synt_delta"/>
    <property type="match status" value="1"/>
</dbReference>
<accession>A0A512H9W4</accession>
<gene>
    <name evidence="8 9" type="primary">atpH</name>
    <name evidence="9" type="ORF">ROR02_23660</name>
</gene>
<evidence type="ECO:0000313" key="10">
    <source>
        <dbReference type="Proteomes" id="UP000321567"/>
    </source>
</evidence>
<dbReference type="HAMAP" id="MF_01416">
    <property type="entry name" value="ATP_synth_delta_bact"/>
    <property type="match status" value="1"/>
</dbReference>
<dbReference type="PROSITE" id="PS00389">
    <property type="entry name" value="ATPASE_DELTA"/>
    <property type="match status" value="1"/>
</dbReference>
<dbReference type="PANTHER" id="PTHR11910">
    <property type="entry name" value="ATP SYNTHASE DELTA CHAIN"/>
    <property type="match status" value="1"/>
</dbReference>
<dbReference type="InterPro" id="IPR026015">
    <property type="entry name" value="ATP_synth_OSCP/delta_N_sf"/>
</dbReference>
<protein>
    <recommendedName>
        <fullName evidence="8">ATP synthase subunit delta</fullName>
    </recommendedName>
    <alternativeName>
        <fullName evidence="8">ATP synthase F(1) sector subunit delta</fullName>
    </alternativeName>
    <alternativeName>
        <fullName evidence="8">F-type ATPase subunit delta</fullName>
        <shortName evidence="8">F-ATPase subunit delta</shortName>
    </alternativeName>
</protein>
<reference evidence="9 10" key="1">
    <citation type="submission" date="2019-07" db="EMBL/GenBank/DDBJ databases">
        <title>Whole genome shotgun sequence of Rhodospirillum oryzae NBRC 107573.</title>
        <authorList>
            <person name="Hosoyama A."/>
            <person name="Uohara A."/>
            <person name="Ohji S."/>
            <person name="Ichikawa N."/>
        </authorList>
    </citation>
    <scope>NUCLEOTIDE SEQUENCE [LARGE SCALE GENOMIC DNA]</scope>
    <source>
        <strain evidence="9 10">NBRC 107573</strain>
    </source>
</reference>
<dbReference type="AlphaFoldDB" id="A0A512H9W4"/>
<keyword evidence="7 8" id="KW-0066">ATP synthesis</keyword>
<keyword evidence="5 8" id="KW-0472">Membrane</keyword>
<evidence type="ECO:0000256" key="7">
    <source>
        <dbReference type="ARBA" id="ARBA00023310"/>
    </source>
</evidence>
<keyword evidence="3 8" id="KW-0375">Hydrogen ion transport</keyword>
<evidence type="ECO:0000313" key="9">
    <source>
        <dbReference type="EMBL" id="GEO82235.1"/>
    </source>
</evidence>
<sequence length="176" mass="18499">MADRYAVALYELAEERGALDTVSADLVTLQALLDASADLRRVIASPVVGRDAQRKALGVLAEKAGLSDITRNFIGLVASNRRAFALGGMIRAFQNRLAERRGEVTAHVATATALTPAQESALSAALKKAVGNSVSVAATVDPSLLGGMIVRVGSRMVDSSLRTKLKRLHFAMKGVG</sequence>
<keyword evidence="10" id="KW-1185">Reference proteome</keyword>
<keyword evidence="8" id="KW-1003">Cell membrane</keyword>
<dbReference type="NCBIfam" id="NF004406">
    <property type="entry name" value="PRK05758.3-2"/>
    <property type="match status" value="1"/>
</dbReference>
<dbReference type="PRINTS" id="PR00125">
    <property type="entry name" value="ATPASEDELTA"/>
</dbReference>
<dbReference type="Proteomes" id="UP000321567">
    <property type="component" value="Unassembled WGS sequence"/>
</dbReference>
<dbReference type="InterPro" id="IPR000711">
    <property type="entry name" value="ATPase_OSCP/dsu"/>
</dbReference>
<keyword evidence="2 8" id="KW-0813">Transport</keyword>
<evidence type="ECO:0000256" key="3">
    <source>
        <dbReference type="ARBA" id="ARBA00022781"/>
    </source>
</evidence>
<proteinExistence type="inferred from homology"/>
<evidence type="ECO:0000256" key="2">
    <source>
        <dbReference type="ARBA" id="ARBA00022448"/>
    </source>
</evidence>
<dbReference type="InterPro" id="IPR020781">
    <property type="entry name" value="ATPase_OSCP/d_CS"/>
</dbReference>